<comment type="caution">
    <text evidence="1">The sequence shown here is derived from an EMBL/GenBank/DDBJ whole genome shotgun (WGS) entry which is preliminary data.</text>
</comment>
<reference evidence="1 2" key="2">
    <citation type="submission" date="2007-06" db="EMBL/GenBank/DDBJ databases">
        <title>Draft genome sequence of Pseudoflavonifractor capillosus ATCC 29799.</title>
        <authorList>
            <person name="Sudarsanam P."/>
            <person name="Ley R."/>
            <person name="Guruge J."/>
            <person name="Turnbaugh P.J."/>
            <person name="Mahowald M."/>
            <person name="Liep D."/>
            <person name="Gordon J."/>
        </authorList>
    </citation>
    <scope>NUCLEOTIDE SEQUENCE [LARGE SCALE GENOMIC DNA]</scope>
    <source>
        <strain evidence="1 2">ATCC 29799</strain>
    </source>
</reference>
<dbReference type="Proteomes" id="UP000003639">
    <property type="component" value="Unassembled WGS sequence"/>
</dbReference>
<organism evidence="1 2">
    <name type="scientific">Pseudoflavonifractor capillosus ATCC 29799</name>
    <dbReference type="NCBI Taxonomy" id="411467"/>
    <lineage>
        <taxon>Bacteria</taxon>
        <taxon>Bacillati</taxon>
        <taxon>Bacillota</taxon>
        <taxon>Clostridia</taxon>
        <taxon>Eubacteriales</taxon>
        <taxon>Oscillospiraceae</taxon>
        <taxon>Pseudoflavonifractor</taxon>
    </lineage>
</organism>
<keyword evidence="2" id="KW-1185">Reference proteome</keyword>
<dbReference type="AlphaFoldDB" id="A6NWA1"/>
<reference evidence="1 2" key="1">
    <citation type="submission" date="2007-04" db="EMBL/GenBank/DDBJ databases">
        <authorList>
            <person name="Fulton L."/>
            <person name="Clifton S."/>
            <person name="Fulton B."/>
            <person name="Xu J."/>
            <person name="Minx P."/>
            <person name="Pepin K.H."/>
            <person name="Johnson M."/>
            <person name="Thiruvilangam P."/>
            <person name="Bhonagiri V."/>
            <person name="Nash W.E."/>
            <person name="Mardis E.R."/>
            <person name="Wilson R.K."/>
        </authorList>
    </citation>
    <scope>NUCLEOTIDE SEQUENCE [LARGE SCALE GENOMIC DNA]</scope>
    <source>
        <strain evidence="1 2">ATCC 29799</strain>
    </source>
</reference>
<dbReference type="STRING" id="411467.BACCAP_02495"/>
<dbReference type="EMBL" id="AAXG02000015">
    <property type="protein sequence ID" value="EDM99759.1"/>
    <property type="molecule type" value="Genomic_DNA"/>
</dbReference>
<evidence type="ECO:0000313" key="2">
    <source>
        <dbReference type="Proteomes" id="UP000003639"/>
    </source>
</evidence>
<gene>
    <name evidence="1" type="ORF">BACCAP_02495</name>
</gene>
<accession>A6NWA1</accession>
<proteinExistence type="predicted"/>
<protein>
    <submittedName>
        <fullName evidence="1">Uncharacterized protein</fullName>
    </submittedName>
</protein>
<name>A6NWA1_9FIRM</name>
<evidence type="ECO:0000313" key="1">
    <source>
        <dbReference type="EMBL" id="EDM99759.1"/>
    </source>
</evidence>
<sequence>MIHIEYNEIASLHHLPIANLESTFRVAAGRVAAYFDFIIIGFKVFHIVAQLRRGIWQYPNQGTIVIPNKPLLAFDSGGNDLVKISVPSDQELHILLFQKQRMNQRLHTILRLTKLRDDPVSKKTNGKYVHGFIFAIFKPASPTK</sequence>